<dbReference type="WBParaSite" id="JU765_v2.g4410.t1">
    <property type="protein sequence ID" value="JU765_v2.g4410.t1"/>
    <property type="gene ID" value="JU765_v2.g4410"/>
</dbReference>
<evidence type="ECO:0000313" key="2">
    <source>
        <dbReference type="WBParaSite" id="JU765_v2.g4410.t1"/>
    </source>
</evidence>
<name>A0AC34R8V0_9BILA</name>
<evidence type="ECO:0000313" key="1">
    <source>
        <dbReference type="Proteomes" id="UP000887576"/>
    </source>
</evidence>
<proteinExistence type="predicted"/>
<dbReference type="Proteomes" id="UP000887576">
    <property type="component" value="Unplaced"/>
</dbReference>
<accession>A0AC34R8V0</accession>
<reference evidence="2" key="1">
    <citation type="submission" date="2022-11" db="UniProtKB">
        <authorList>
            <consortium name="WormBaseParasite"/>
        </authorList>
    </citation>
    <scope>IDENTIFICATION</scope>
</reference>
<organism evidence="1 2">
    <name type="scientific">Panagrolaimus sp. JU765</name>
    <dbReference type="NCBI Taxonomy" id="591449"/>
    <lineage>
        <taxon>Eukaryota</taxon>
        <taxon>Metazoa</taxon>
        <taxon>Ecdysozoa</taxon>
        <taxon>Nematoda</taxon>
        <taxon>Chromadorea</taxon>
        <taxon>Rhabditida</taxon>
        <taxon>Tylenchina</taxon>
        <taxon>Panagrolaimomorpha</taxon>
        <taxon>Panagrolaimoidea</taxon>
        <taxon>Panagrolaimidae</taxon>
        <taxon>Panagrolaimus</taxon>
    </lineage>
</organism>
<protein>
    <submittedName>
        <fullName evidence="2">Uncharacterized protein</fullName>
    </submittedName>
</protein>
<sequence length="182" mass="21367">MGVNLILAVSVNYSLARSMWEEKNNEMHWPMVELLPEKSDIPINCYQELDHSSIDHIFHLTLKTKDLDRDCIIKVPNYVNIQYLEIDFLRRDTYVRLISGNDRKRMTLLSRLLTRDSPKEDYGEFPMACMHGYMVVIAGQKTDNLKFVVRPLDMSNKMKEITEEECNEDNLKRKQKLALGQI</sequence>